<proteinExistence type="predicted"/>
<dbReference type="Pfam" id="PF21537">
    <property type="entry name" value="DUF1980_C"/>
    <property type="match status" value="1"/>
</dbReference>
<dbReference type="KEGG" id="trz:GWP43_04385"/>
<evidence type="ECO:0000259" key="4">
    <source>
        <dbReference type="Pfam" id="PF21537"/>
    </source>
</evidence>
<keyword evidence="2" id="KW-0472">Membrane</keyword>
<evidence type="ECO:0000313" key="6">
    <source>
        <dbReference type="Proteomes" id="UP000464374"/>
    </source>
</evidence>
<sequence length="306" mass="33242">MKTIRQNTRLQAILQATTLFGFALYFTGAVISGAAYRYVHERHIPMLLFSAVVFFLIGMLKLKKVMQESHWRTSLFNNVYTGVLGYSGKDARSARAGVFSIVVFAVALVGMSASSGIAVRFSQFAYSNSLGGQPSPVSDPPFAADAFAAGEYSAAPPSDAVSDPASTVGVSGTSTTAGAEPNMKTADSGIVMDSDTFTQWLTELYTKPDAWVGKKITATGSVWKDGELFEKNEFALARMMMICCAADMQPVGILAQWSDVQTLIDGEWIEVSGTLSKKPYKNSFDPLIIVETIKKVNQPQREYIYP</sequence>
<dbReference type="Proteomes" id="UP000464374">
    <property type="component" value="Chromosome"/>
</dbReference>
<dbReference type="Pfam" id="PF09323">
    <property type="entry name" value="DUF1980"/>
    <property type="match status" value="1"/>
</dbReference>
<dbReference type="PANTHER" id="PTHR40047:SF1">
    <property type="entry name" value="UPF0703 PROTEIN YCGQ"/>
    <property type="match status" value="1"/>
</dbReference>
<keyword evidence="2" id="KW-0812">Transmembrane</keyword>
<keyword evidence="2" id="KW-1133">Transmembrane helix</keyword>
<feature type="compositionally biased region" description="Low complexity" evidence="1">
    <location>
        <begin position="155"/>
        <end position="179"/>
    </location>
</feature>
<reference evidence="5 6" key="1">
    <citation type="submission" date="2020-01" db="EMBL/GenBank/DDBJ databases">
        <title>Complete genome sequence of a human oral phylogroup 1 Treponema sp. strain ATCC 700766, originally isolated from periodontitis dental plaque.</title>
        <authorList>
            <person name="Chan Y."/>
            <person name="Huo Y.-B."/>
            <person name="Yu X.-L."/>
            <person name="Zeng H."/>
            <person name="Leung W.-K."/>
            <person name="Watt R.M."/>
        </authorList>
    </citation>
    <scope>NUCLEOTIDE SEQUENCE [LARGE SCALE GENOMIC DNA]</scope>
    <source>
        <strain evidence="5 6">OMZ 804</strain>
    </source>
</reference>
<dbReference type="InterPro" id="IPR048493">
    <property type="entry name" value="DUF1980_N"/>
</dbReference>
<name>A0A6P1XZA3_9SPIR</name>
<evidence type="ECO:0000313" key="5">
    <source>
        <dbReference type="EMBL" id="QHX42807.1"/>
    </source>
</evidence>
<feature type="transmembrane region" description="Helical" evidence="2">
    <location>
        <begin position="12"/>
        <end position="38"/>
    </location>
</feature>
<dbReference type="AlphaFoldDB" id="A0A6P1XZA3"/>
<accession>A0A6P1XZA3</accession>
<evidence type="ECO:0000256" key="2">
    <source>
        <dbReference type="SAM" id="Phobius"/>
    </source>
</evidence>
<evidence type="ECO:0000256" key="1">
    <source>
        <dbReference type="SAM" id="MobiDB-lite"/>
    </source>
</evidence>
<dbReference type="EMBL" id="CP048020">
    <property type="protein sequence ID" value="QHX42807.1"/>
    <property type="molecule type" value="Genomic_DNA"/>
</dbReference>
<dbReference type="RefSeq" id="WP_162662988.1">
    <property type="nucleotide sequence ID" value="NZ_CP048020.1"/>
</dbReference>
<feature type="transmembrane region" description="Helical" evidence="2">
    <location>
        <begin position="44"/>
        <end position="62"/>
    </location>
</feature>
<protein>
    <submittedName>
        <fullName evidence="5">TIGR03943 family protein</fullName>
    </submittedName>
</protein>
<gene>
    <name evidence="5" type="ORF">GWP43_04385</name>
</gene>
<feature type="domain" description="DUF1980" evidence="3">
    <location>
        <begin position="14"/>
        <end position="107"/>
    </location>
</feature>
<feature type="domain" description="DUF1980" evidence="4">
    <location>
        <begin position="182"/>
        <end position="306"/>
    </location>
</feature>
<dbReference type="InterPro" id="IPR015402">
    <property type="entry name" value="DUF1980"/>
</dbReference>
<feature type="region of interest" description="Disordered" evidence="1">
    <location>
        <begin position="155"/>
        <end position="186"/>
    </location>
</feature>
<dbReference type="NCBIfam" id="TIGR03943">
    <property type="entry name" value="TIGR03943 family putative permease subunit"/>
    <property type="match status" value="1"/>
</dbReference>
<feature type="transmembrane region" description="Helical" evidence="2">
    <location>
        <begin position="96"/>
        <end position="119"/>
    </location>
</feature>
<dbReference type="InterPro" id="IPR052955">
    <property type="entry name" value="UPF0703_membrane_permease"/>
</dbReference>
<evidence type="ECO:0000259" key="3">
    <source>
        <dbReference type="Pfam" id="PF09323"/>
    </source>
</evidence>
<dbReference type="PANTHER" id="PTHR40047">
    <property type="entry name" value="UPF0703 PROTEIN YCGQ"/>
    <property type="match status" value="1"/>
</dbReference>
<organism evidence="5 6">
    <name type="scientific">Treponema vincentii</name>
    <dbReference type="NCBI Taxonomy" id="69710"/>
    <lineage>
        <taxon>Bacteria</taxon>
        <taxon>Pseudomonadati</taxon>
        <taxon>Spirochaetota</taxon>
        <taxon>Spirochaetia</taxon>
        <taxon>Spirochaetales</taxon>
        <taxon>Treponemataceae</taxon>
        <taxon>Treponema</taxon>
    </lineage>
</organism>
<dbReference type="InterPro" id="IPR048447">
    <property type="entry name" value="DUF1980_C"/>
</dbReference>